<dbReference type="Proteomes" id="UP000516361">
    <property type="component" value="Chromosome"/>
</dbReference>
<reference evidence="4 5" key="1">
    <citation type="submission" date="2018-06" db="EMBL/GenBank/DDBJ databases">
        <title>Genome sequencing of Oceanotoga sp. sy52.</title>
        <authorList>
            <person name="Mori K."/>
        </authorList>
    </citation>
    <scope>NUCLEOTIDE SEQUENCE [LARGE SCALE GENOMIC DNA]</scope>
    <source>
        <strain evidence="5">sy52</strain>
    </source>
</reference>
<dbReference type="SUPFAM" id="SSF56235">
    <property type="entry name" value="N-terminal nucleophile aminohydrolases (Ntn hydrolases)"/>
    <property type="match status" value="1"/>
</dbReference>
<dbReference type="InterPro" id="IPR029055">
    <property type="entry name" value="Ntn_hydrolases_N"/>
</dbReference>
<dbReference type="InParanoid" id="A0A7G1G577"/>
<comment type="catalytic activity">
    <reaction evidence="3">
        <text>L-aspartate + L-glutamine + ATP + H2O = L-asparagine + L-glutamate + AMP + diphosphate + H(+)</text>
        <dbReference type="Rhea" id="RHEA:12228"/>
        <dbReference type="ChEBI" id="CHEBI:15377"/>
        <dbReference type="ChEBI" id="CHEBI:15378"/>
        <dbReference type="ChEBI" id="CHEBI:29985"/>
        <dbReference type="ChEBI" id="CHEBI:29991"/>
        <dbReference type="ChEBI" id="CHEBI:30616"/>
        <dbReference type="ChEBI" id="CHEBI:33019"/>
        <dbReference type="ChEBI" id="CHEBI:58048"/>
        <dbReference type="ChEBI" id="CHEBI:58359"/>
        <dbReference type="ChEBI" id="CHEBI:456215"/>
        <dbReference type="EC" id="6.3.5.4"/>
    </reaction>
</comment>
<evidence type="ECO:0000256" key="2">
    <source>
        <dbReference type="ARBA" id="ARBA00012737"/>
    </source>
</evidence>
<dbReference type="PANTHER" id="PTHR43284:SF1">
    <property type="entry name" value="ASPARAGINE SYNTHETASE"/>
    <property type="match status" value="1"/>
</dbReference>
<protein>
    <recommendedName>
        <fullName evidence="2">asparagine synthase (glutamine-hydrolyzing)</fullName>
        <ecNumber evidence="2">6.3.5.4</ecNumber>
    </recommendedName>
</protein>
<dbReference type="AlphaFoldDB" id="A0A7G1G577"/>
<proteinExistence type="predicted"/>
<dbReference type="InterPro" id="IPR014729">
    <property type="entry name" value="Rossmann-like_a/b/a_fold"/>
</dbReference>
<keyword evidence="5" id="KW-1185">Reference proteome</keyword>
<dbReference type="InterPro" id="IPR051786">
    <property type="entry name" value="ASN_synthetase/amidase"/>
</dbReference>
<sequence length="565" mass="68379">MLIKLEKNNFDIIDKNKLIETDKYFIYFEGYFFYNDDFYIKNEAANFLVKNIENIENLIRELNGVFLCLTLDKVNKNIIIFNDKISFPQLFYYKIESNIYISEDFWKLRNYLNIKEFDDISIVEFLKYRFVSGKYTLLKNIFEVQPGRIYKIQNNIIDEEIWYDYKIKEKINDKEFAEKEIFNSMEKIFKRYDKIFKNKKIGLNLTGGLDSRYILGMLLKNNNANNLINFTFGTKYCEDMKIANTINKKYKLKNSYYYLDDNFINDYYNEEEISKIIEKIGFKTYYFQGFGFSKISNLHNKESIDYLLTGDNGFILGLLYKDELEKLNSFEKLTNYLIKSTSTILSNEDIEKYTKIEFNDALNKKLFDRIYEQLDKNNDLASEYVKWSILNRERNYATRNYNFYSLHSIPLYPNYENEFFELMFSLNKKLFKNQMVYINSMYKYLFIDELKDLSKILVDQRGNIKLDKNNNYIFNSKFYNKKRFICNGFANKYNLKSQYNTYPFNLIKKNKKLIYGKTKNIINNENIINKNYLLENLFNQKRKFYLYDLSVLMSLEAFMNYIKEL</sequence>
<gene>
    <name evidence="4" type="ORF">OSSY52_03150</name>
</gene>
<evidence type="ECO:0000313" key="4">
    <source>
        <dbReference type="EMBL" id="BBE30174.1"/>
    </source>
</evidence>
<organism evidence="4 5">
    <name type="scientific">Tepiditoga spiralis</name>
    <dbReference type="NCBI Taxonomy" id="2108365"/>
    <lineage>
        <taxon>Bacteria</taxon>
        <taxon>Thermotogati</taxon>
        <taxon>Thermotogota</taxon>
        <taxon>Thermotogae</taxon>
        <taxon>Petrotogales</taxon>
        <taxon>Petrotogaceae</taxon>
        <taxon>Tepiditoga</taxon>
    </lineage>
</organism>
<dbReference type="EMBL" id="AP018712">
    <property type="protein sequence ID" value="BBE30174.1"/>
    <property type="molecule type" value="Genomic_DNA"/>
</dbReference>
<dbReference type="PANTHER" id="PTHR43284">
    <property type="entry name" value="ASPARAGINE SYNTHETASE (GLUTAMINE-HYDROLYZING)"/>
    <property type="match status" value="1"/>
</dbReference>
<dbReference type="Gene3D" id="3.40.50.620">
    <property type="entry name" value="HUPs"/>
    <property type="match status" value="1"/>
</dbReference>
<dbReference type="GO" id="GO:0004066">
    <property type="term" value="F:asparagine synthase (glutamine-hydrolyzing) activity"/>
    <property type="evidence" value="ECO:0007669"/>
    <property type="project" value="UniProtKB-EC"/>
</dbReference>
<evidence type="ECO:0000313" key="5">
    <source>
        <dbReference type="Proteomes" id="UP000516361"/>
    </source>
</evidence>
<evidence type="ECO:0000256" key="3">
    <source>
        <dbReference type="ARBA" id="ARBA00048741"/>
    </source>
</evidence>
<evidence type="ECO:0000256" key="1">
    <source>
        <dbReference type="ARBA" id="ARBA00005187"/>
    </source>
</evidence>
<dbReference type="SUPFAM" id="SSF52402">
    <property type="entry name" value="Adenine nucleotide alpha hydrolases-like"/>
    <property type="match status" value="1"/>
</dbReference>
<comment type="pathway">
    <text evidence="1">Amino-acid biosynthesis; L-asparagine biosynthesis; L-asparagine from L-aspartate (L-Gln route): step 1/1.</text>
</comment>
<dbReference type="EC" id="6.3.5.4" evidence="2"/>
<dbReference type="RefSeq" id="WP_190615300.1">
    <property type="nucleotide sequence ID" value="NZ_AP018712.1"/>
</dbReference>
<dbReference type="KEGG" id="ocy:OSSY52_03150"/>
<accession>A0A7G1G577</accession>
<name>A0A7G1G577_9BACT</name>